<feature type="transmembrane region" description="Helical" evidence="1">
    <location>
        <begin position="7"/>
        <end position="28"/>
    </location>
</feature>
<evidence type="ECO:0000256" key="1">
    <source>
        <dbReference type="SAM" id="Phobius"/>
    </source>
</evidence>
<gene>
    <name evidence="2" type="ORF">LCGC14_1055630</name>
</gene>
<dbReference type="EMBL" id="LAZR01004443">
    <property type="protein sequence ID" value="KKN08544.1"/>
    <property type="molecule type" value="Genomic_DNA"/>
</dbReference>
<reference evidence="2" key="1">
    <citation type="journal article" date="2015" name="Nature">
        <title>Complex archaea that bridge the gap between prokaryotes and eukaryotes.</title>
        <authorList>
            <person name="Spang A."/>
            <person name="Saw J.H."/>
            <person name="Jorgensen S.L."/>
            <person name="Zaremba-Niedzwiedzka K."/>
            <person name="Martijn J."/>
            <person name="Lind A.E."/>
            <person name="van Eijk R."/>
            <person name="Schleper C."/>
            <person name="Guy L."/>
            <person name="Ettema T.J."/>
        </authorList>
    </citation>
    <scope>NUCLEOTIDE SEQUENCE</scope>
</reference>
<dbReference type="AlphaFoldDB" id="A0A0F9MS33"/>
<keyword evidence="1" id="KW-0812">Transmembrane</keyword>
<name>A0A0F9MS33_9ZZZZ</name>
<feature type="transmembrane region" description="Helical" evidence="1">
    <location>
        <begin position="428"/>
        <end position="451"/>
    </location>
</feature>
<evidence type="ECO:0000313" key="2">
    <source>
        <dbReference type="EMBL" id="KKN08544.1"/>
    </source>
</evidence>
<organism evidence="2">
    <name type="scientific">marine sediment metagenome</name>
    <dbReference type="NCBI Taxonomy" id="412755"/>
    <lineage>
        <taxon>unclassified sequences</taxon>
        <taxon>metagenomes</taxon>
        <taxon>ecological metagenomes</taxon>
    </lineage>
</organism>
<keyword evidence="1" id="KW-1133">Transmembrane helix</keyword>
<keyword evidence="1" id="KW-0472">Membrane</keyword>
<proteinExistence type="predicted"/>
<sequence>MINKKIVNLAIPIIFLNLIFIGGVSYGASLPRTSGTTPMTYIVMDGVIDEDEWSYADWKVGFYLDIDDVGNPPDTDGMNYMYLGEDADDLYIGLDLCSDQTGGTTGEWIGAWLITNNRTFTDVATWASYVDNGTESFLHDVENDKVYPYFLNTSGGGVGYFPKSDNQYTAIHGSIEGNYTLLDQSGLQPTFNMTSVPYNSDHRVQVDFSIDMKDYYTYFKELHANATVKVRISTYGKVNTTITDNEITVWYSNGTMDVNDPSQTYSINTGTSLVYDSEDFNAGNLTSDNKIQFSFIANHSSPFKIQLEYLTFAIFPLDINTKGGALSNPYSSINNYQIEWGFGPSFNSNASDHRMYEIKIPKSELEHYDSDADLGIIIGGYGTMSFANKNYWAFSQKNNSIREEKSDNYWYFNMSGLILPPGAGSGNILLIIIPVVITVIGIVAVASIILIKKRQK</sequence>
<protein>
    <submittedName>
        <fullName evidence="2">Uncharacterized protein</fullName>
    </submittedName>
</protein>
<accession>A0A0F9MS33</accession>
<comment type="caution">
    <text evidence="2">The sequence shown here is derived from an EMBL/GenBank/DDBJ whole genome shotgun (WGS) entry which is preliminary data.</text>
</comment>